<gene>
    <name evidence="1" type="ORF">E4K66_21450</name>
</gene>
<organism evidence="1 2">
    <name type="scientific">Bradyrhizobium frederickii</name>
    <dbReference type="NCBI Taxonomy" id="2560054"/>
    <lineage>
        <taxon>Bacteria</taxon>
        <taxon>Pseudomonadati</taxon>
        <taxon>Pseudomonadota</taxon>
        <taxon>Alphaproteobacteria</taxon>
        <taxon>Hyphomicrobiales</taxon>
        <taxon>Nitrobacteraceae</taxon>
        <taxon>Bradyrhizobium</taxon>
    </lineage>
</organism>
<dbReference type="Proteomes" id="UP000298225">
    <property type="component" value="Unassembled WGS sequence"/>
</dbReference>
<proteinExistence type="predicted"/>
<sequence length="119" mass="13185">MRVVVGRSKSRHCEEPLRRSNPESLRGKILDCFAALAMTWRWMCVTLSPSCPGLIQGMEGAGPYCRNVMRRGELTHVAPVEFPAHIMPVTAALLAAASISVGPYARRLAPIHRRHCRPP</sequence>
<evidence type="ECO:0000313" key="2">
    <source>
        <dbReference type="Proteomes" id="UP000298225"/>
    </source>
</evidence>
<accession>A0A4Y9L4P6</accession>
<dbReference type="EMBL" id="SPQU01000009">
    <property type="protein sequence ID" value="TFV37254.1"/>
    <property type="molecule type" value="Genomic_DNA"/>
</dbReference>
<name>A0A4Y9L4P6_9BRAD</name>
<keyword evidence="2" id="KW-1185">Reference proteome</keyword>
<protein>
    <submittedName>
        <fullName evidence="1">Uncharacterized protein</fullName>
    </submittedName>
</protein>
<comment type="caution">
    <text evidence="1">The sequence shown here is derived from an EMBL/GenBank/DDBJ whole genome shotgun (WGS) entry which is preliminary data.</text>
</comment>
<evidence type="ECO:0000313" key="1">
    <source>
        <dbReference type="EMBL" id="TFV37254.1"/>
    </source>
</evidence>
<dbReference type="OrthoDB" id="8253490at2"/>
<dbReference type="AlphaFoldDB" id="A0A4Y9L4P6"/>
<reference evidence="1 2" key="1">
    <citation type="submission" date="2019-03" db="EMBL/GenBank/DDBJ databases">
        <title>Bradyrhizobium strains diversity isolated from Chamaecrista fasciculata.</title>
        <authorList>
            <person name="Urquiaga M.C.O."/>
            <person name="Hungria M."/>
            <person name="Delamuta J.R.M."/>
        </authorList>
    </citation>
    <scope>NUCLEOTIDE SEQUENCE [LARGE SCALE GENOMIC DNA]</scope>
    <source>
        <strain evidence="1 2">CNPSo 3424</strain>
    </source>
</reference>